<dbReference type="PANTHER" id="PTHR30543:SF21">
    <property type="entry name" value="NAD(P)H-DEPENDENT FMN REDUCTASE LOT6"/>
    <property type="match status" value="1"/>
</dbReference>
<dbReference type="RefSeq" id="WP_046631453.1">
    <property type="nucleotide sequence ID" value="NZ_CCRK01000001.1"/>
</dbReference>
<evidence type="ECO:0000313" key="3">
    <source>
        <dbReference type="Proteomes" id="UP000039660"/>
    </source>
</evidence>
<dbReference type="Pfam" id="PF03358">
    <property type="entry name" value="FMN_red"/>
    <property type="match status" value="1"/>
</dbReference>
<feature type="domain" description="NADPH-dependent FMN reductase-like" evidence="1">
    <location>
        <begin position="5"/>
        <end position="147"/>
    </location>
</feature>
<evidence type="ECO:0000259" key="1">
    <source>
        <dbReference type="Pfam" id="PF03358"/>
    </source>
</evidence>
<reference evidence="2 3" key="1">
    <citation type="submission" date="2014-08" db="EMBL/GenBank/DDBJ databases">
        <authorList>
            <person name="Chen Y.-H."/>
        </authorList>
    </citation>
    <scope>NUCLEOTIDE SEQUENCE [LARGE SCALE GENOMIC DNA]</scope>
</reference>
<proteinExistence type="predicted"/>
<dbReference type="SUPFAM" id="SSF52218">
    <property type="entry name" value="Flavoproteins"/>
    <property type="match status" value="1"/>
</dbReference>
<dbReference type="GO" id="GO:0005829">
    <property type="term" value="C:cytosol"/>
    <property type="evidence" value="ECO:0007669"/>
    <property type="project" value="TreeGrafter"/>
</dbReference>
<dbReference type="InterPro" id="IPR050712">
    <property type="entry name" value="NAD(P)H-dep_reductase"/>
</dbReference>
<sequence length="197" mass="21756">MLPKPKIAVIIGSTRPTRFADKPAQWMLKQAQARDDIEVELVDLRDHPLPFFDEMASNMWMPSQNPEAVRWQETVGRFDGYIFVVAEYNHSLTGVLKNALDQAYKEWIRKPFTAIGYGGTGASRAVEHLRGIAVELQMVSTHAAVHIGGGDFMAVAPRGGNKPIEEIEANLLPSAKTALDELVWWAKATMAAKAAEA</sequence>
<dbReference type="Gene3D" id="3.40.50.360">
    <property type="match status" value="1"/>
</dbReference>
<organism evidence="2 3">
    <name type="scientific">Neorhizobium galegae bv. officinalis</name>
    <dbReference type="NCBI Taxonomy" id="323656"/>
    <lineage>
        <taxon>Bacteria</taxon>
        <taxon>Pseudomonadati</taxon>
        <taxon>Pseudomonadota</taxon>
        <taxon>Alphaproteobacteria</taxon>
        <taxon>Hyphomicrobiales</taxon>
        <taxon>Rhizobiaceae</taxon>
        <taxon>Rhizobium/Agrobacterium group</taxon>
        <taxon>Neorhizobium</taxon>
    </lineage>
</organism>
<dbReference type="GO" id="GO:0016491">
    <property type="term" value="F:oxidoreductase activity"/>
    <property type="evidence" value="ECO:0007669"/>
    <property type="project" value="InterPro"/>
</dbReference>
<dbReference type="EMBL" id="CCRK01000001">
    <property type="protein sequence ID" value="CDZ45246.1"/>
    <property type="molecule type" value="Genomic_DNA"/>
</dbReference>
<accession>A0A0T7GDL4</accession>
<evidence type="ECO:0000313" key="2">
    <source>
        <dbReference type="EMBL" id="CDZ45246.1"/>
    </source>
</evidence>
<dbReference type="PANTHER" id="PTHR30543">
    <property type="entry name" value="CHROMATE REDUCTASE"/>
    <property type="match status" value="1"/>
</dbReference>
<protein>
    <submittedName>
        <fullName evidence="2">Putative reductase</fullName>
    </submittedName>
</protein>
<dbReference type="AlphaFoldDB" id="A0A0T7GDL4"/>
<dbReference type="GO" id="GO:0010181">
    <property type="term" value="F:FMN binding"/>
    <property type="evidence" value="ECO:0007669"/>
    <property type="project" value="TreeGrafter"/>
</dbReference>
<gene>
    <name evidence="2" type="ORF">NGAL_HAMBI1189_08210</name>
</gene>
<name>A0A0T7GDL4_NEOGA</name>
<dbReference type="InterPro" id="IPR029039">
    <property type="entry name" value="Flavoprotein-like_sf"/>
</dbReference>
<dbReference type="InterPro" id="IPR005025">
    <property type="entry name" value="FMN_Rdtase-like_dom"/>
</dbReference>
<dbReference type="Proteomes" id="UP000039660">
    <property type="component" value="Unassembled WGS sequence"/>
</dbReference>